<dbReference type="InterPro" id="IPR036689">
    <property type="entry name" value="ESAT-6-like_sf"/>
</dbReference>
<accession>A0AAJ3NUN9</accession>
<comment type="caution">
    <text evidence="1">The sequence shown here is derived from an EMBL/GenBank/DDBJ whole genome shotgun (WGS) entry which is preliminary data.</text>
</comment>
<reference evidence="1 2" key="1">
    <citation type="submission" date="2016-01" db="EMBL/GenBank/DDBJ databases">
        <title>The new phylogeny of the genus Mycobacterium.</title>
        <authorList>
            <person name="Tarcisio F."/>
            <person name="Conor M."/>
            <person name="Antonella G."/>
            <person name="Elisabetta G."/>
            <person name="Giulia F.S."/>
            <person name="Sara T."/>
            <person name="Anna F."/>
            <person name="Clotilde B."/>
            <person name="Roberto B."/>
            <person name="Veronica D.S."/>
            <person name="Fabio R."/>
            <person name="Monica P."/>
            <person name="Olivier J."/>
            <person name="Enrico T."/>
            <person name="Nicola S."/>
        </authorList>
    </citation>
    <scope>NUCLEOTIDE SEQUENCE [LARGE SCALE GENOMIC DNA]</scope>
    <source>
        <strain evidence="1 2">DSM 44616</strain>
    </source>
</reference>
<sequence length="97" mass="10536">MRKEQENKMTLSLTQAEAQSKLSQIQDARNQAVAILGKIADTQQSMLGASWKGGSATTYGNTSSQQQEDAQQIINYLNQIVDTGSAQIRSVANMDNS</sequence>
<evidence type="ECO:0000313" key="2">
    <source>
        <dbReference type="Proteomes" id="UP000193387"/>
    </source>
</evidence>
<dbReference type="AlphaFoldDB" id="A0AAJ3NUN9"/>
<evidence type="ECO:0000313" key="1">
    <source>
        <dbReference type="EMBL" id="ORW74088.1"/>
    </source>
</evidence>
<keyword evidence="2" id="KW-1185">Reference proteome</keyword>
<name>A0AAJ3NUN9_9MYCO</name>
<proteinExistence type="predicted"/>
<dbReference type="Gene3D" id="1.10.287.1060">
    <property type="entry name" value="ESAT-6-like"/>
    <property type="match status" value="1"/>
</dbReference>
<protein>
    <recommendedName>
        <fullName evidence="3">WXG100 family type VII secretion target</fullName>
    </recommendedName>
</protein>
<dbReference type="SUPFAM" id="SSF140453">
    <property type="entry name" value="EsxAB dimer-like"/>
    <property type="match status" value="1"/>
</dbReference>
<dbReference type="EMBL" id="LQPR01000011">
    <property type="protein sequence ID" value="ORW74088.1"/>
    <property type="molecule type" value="Genomic_DNA"/>
</dbReference>
<dbReference type="Proteomes" id="UP000193387">
    <property type="component" value="Unassembled WGS sequence"/>
</dbReference>
<organism evidence="1 2">
    <name type="scientific">Mycobacterium saskatchewanense</name>
    <dbReference type="NCBI Taxonomy" id="220927"/>
    <lineage>
        <taxon>Bacteria</taxon>
        <taxon>Bacillati</taxon>
        <taxon>Actinomycetota</taxon>
        <taxon>Actinomycetes</taxon>
        <taxon>Mycobacteriales</taxon>
        <taxon>Mycobacteriaceae</taxon>
        <taxon>Mycobacterium</taxon>
        <taxon>Mycobacterium simiae complex</taxon>
    </lineage>
</organism>
<gene>
    <name evidence="1" type="ORF">AWC23_06155</name>
</gene>
<evidence type="ECO:0008006" key="3">
    <source>
        <dbReference type="Google" id="ProtNLM"/>
    </source>
</evidence>